<dbReference type="GO" id="GO:0034417">
    <property type="term" value="F:bisphosphoglycerate 3-phosphatase activity"/>
    <property type="evidence" value="ECO:0007669"/>
    <property type="project" value="UniProtKB-EC"/>
</dbReference>
<dbReference type="GO" id="GO:0003993">
    <property type="term" value="F:acid phosphatase activity"/>
    <property type="evidence" value="ECO:0007669"/>
    <property type="project" value="TreeGrafter"/>
</dbReference>
<evidence type="ECO:0000256" key="14">
    <source>
        <dbReference type="SAM" id="MobiDB-lite"/>
    </source>
</evidence>
<dbReference type="OrthoDB" id="5643at2759"/>
<evidence type="ECO:0000256" key="12">
    <source>
        <dbReference type="ARBA" id="ARBA00043691"/>
    </source>
</evidence>
<name>A0A2V3IZN3_9FLOR</name>
<comment type="subcellular location">
    <subcellularLocation>
        <location evidence="1">Membrane</location>
    </subcellularLocation>
</comment>
<dbReference type="PANTHER" id="PTHR20963">
    <property type="entry name" value="MULTIPLE INOSITOL POLYPHOSPHATE PHOSPHATASE-RELATED"/>
    <property type="match status" value="1"/>
</dbReference>
<evidence type="ECO:0000256" key="9">
    <source>
        <dbReference type="ARBA" id="ARBA00031642"/>
    </source>
</evidence>
<feature type="region of interest" description="Disordered" evidence="14">
    <location>
        <begin position="245"/>
        <end position="304"/>
    </location>
</feature>
<evidence type="ECO:0000256" key="8">
    <source>
        <dbReference type="ARBA" id="ARBA00023136"/>
    </source>
</evidence>
<dbReference type="EC" id="3.1.3.62" evidence="4"/>
<evidence type="ECO:0000313" key="15">
    <source>
        <dbReference type="EMBL" id="PXF47535.1"/>
    </source>
</evidence>
<sequence>MDLSNEDAPVPADPPLLPSIAPDLLALRRRSHHLAPLHPRQFRLSHNLDAIAAVLQELSSKLPLTKHWSNPSSNPIRHIATRIPPRTHLLPSHSPSLDFGSKSPYPEPIPLQPLHIQPVSTSTSTTRLIHVSLIARHGTRNPTSSCLQRMTALQNWLLSAFSPTPQWLHDWSAQLNIYRASPGSLTSHGQQELHAIGSRFARLYARSLHDVGNTVRLRSSYKDRAIASARAFLDGYRHTCSTNGFPQPNTLVVAENSPPPSSNASESSSVAESDPSDLSSSDLEADAQLPTNDSNSDLSTDDDTLLEILPSGSDAVLRYFERNQEYAQFAVQHKALTERHLSRGPLRPIATEIAARVSKGLGASHQMDPDLIRSVAEAGAFENAHGRFERSKFCRVLTPNDTAILELFEKYHRPFYQQHERFRAVAAPLVADLAQSLRASAARAGDPDVHAADLRFAHAETLVPLLFLLGIESNGLSRKSPNYRTGLSAMSPFAANLSFELYEQQTASNTTHFVRLRLHERYVECIPALGEHGASGIVPLQHLLDYFDEIFEEGMHFYQ</sequence>
<dbReference type="Gene3D" id="3.40.50.1240">
    <property type="entry name" value="Phosphoglycerate mutase-like"/>
    <property type="match status" value="1"/>
</dbReference>
<dbReference type="InterPro" id="IPR000560">
    <property type="entry name" value="His_Pase_clade-2"/>
</dbReference>
<evidence type="ECO:0000256" key="10">
    <source>
        <dbReference type="ARBA" id="ARBA00043668"/>
    </source>
</evidence>
<evidence type="ECO:0000256" key="1">
    <source>
        <dbReference type="ARBA" id="ARBA00004370"/>
    </source>
</evidence>
<evidence type="ECO:0000256" key="4">
    <source>
        <dbReference type="ARBA" id="ARBA00013040"/>
    </source>
</evidence>
<accession>A0A2V3IZN3</accession>
<comment type="catalytic activity">
    <reaction evidence="10">
        <text>1D-myo-inositol 1,2,5,6-tetrakisphosphate + H2O = 1D-myo-inositol 1,2,6-trisphosphate + phosphate</text>
        <dbReference type="Rhea" id="RHEA:77119"/>
        <dbReference type="ChEBI" id="CHEBI:15377"/>
        <dbReference type="ChEBI" id="CHEBI:43474"/>
        <dbReference type="ChEBI" id="CHEBI:195535"/>
        <dbReference type="ChEBI" id="CHEBI:195537"/>
        <dbReference type="EC" id="3.1.3.62"/>
    </reaction>
    <physiologicalReaction direction="left-to-right" evidence="10">
        <dbReference type="Rhea" id="RHEA:77120"/>
    </physiologicalReaction>
</comment>
<comment type="catalytic activity">
    <reaction evidence="11">
        <text>1D-myo-inositol 1,2,4,5,6-pentakisphosphate + H2O = 1D-myo-inositol 1,2,5,6-tetrakisphosphate + phosphate</text>
        <dbReference type="Rhea" id="RHEA:77115"/>
        <dbReference type="ChEBI" id="CHEBI:15377"/>
        <dbReference type="ChEBI" id="CHEBI:43474"/>
        <dbReference type="ChEBI" id="CHEBI:57798"/>
        <dbReference type="ChEBI" id="CHEBI:195535"/>
        <dbReference type="EC" id="3.1.3.62"/>
    </reaction>
    <physiologicalReaction direction="left-to-right" evidence="11">
        <dbReference type="Rhea" id="RHEA:77116"/>
    </physiologicalReaction>
</comment>
<evidence type="ECO:0000256" key="5">
    <source>
        <dbReference type="ARBA" id="ARBA00018097"/>
    </source>
</evidence>
<evidence type="ECO:0000256" key="11">
    <source>
        <dbReference type="ARBA" id="ARBA00043671"/>
    </source>
</evidence>
<keyword evidence="8" id="KW-0472">Membrane</keyword>
<organism evidence="15 16">
    <name type="scientific">Gracilariopsis chorda</name>
    <dbReference type="NCBI Taxonomy" id="448386"/>
    <lineage>
        <taxon>Eukaryota</taxon>
        <taxon>Rhodophyta</taxon>
        <taxon>Florideophyceae</taxon>
        <taxon>Rhodymeniophycidae</taxon>
        <taxon>Gracilariales</taxon>
        <taxon>Gracilariaceae</taxon>
        <taxon>Gracilariopsis</taxon>
    </lineage>
</organism>
<comment type="similarity">
    <text evidence="2">Belongs to the histidine acid phosphatase family. MINPP1 subfamily.</text>
</comment>
<dbReference type="EMBL" id="NBIV01000023">
    <property type="protein sequence ID" value="PXF47535.1"/>
    <property type="molecule type" value="Genomic_DNA"/>
</dbReference>
<evidence type="ECO:0000256" key="3">
    <source>
        <dbReference type="ARBA" id="ARBA00012976"/>
    </source>
</evidence>
<dbReference type="AlphaFoldDB" id="A0A2V3IZN3"/>
<dbReference type="SUPFAM" id="SSF53254">
    <property type="entry name" value="Phosphoglycerate mutase-like"/>
    <property type="match status" value="1"/>
</dbReference>
<protein>
    <recommendedName>
        <fullName evidence="5">Multiple inositol polyphosphate phosphatase 1</fullName>
        <ecNumber evidence="4">3.1.3.62</ecNumber>
        <ecNumber evidence="3">3.1.3.80</ecNumber>
    </recommendedName>
    <alternativeName>
        <fullName evidence="9">2,3-bisphosphoglycerate 3-phosphatase</fullName>
    </alternativeName>
</protein>
<gene>
    <name evidence="15" type="ORF">BWQ96_02679</name>
</gene>
<evidence type="ECO:0000313" key="16">
    <source>
        <dbReference type="Proteomes" id="UP000247409"/>
    </source>
</evidence>
<evidence type="ECO:0000256" key="2">
    <source>
        <dbReference type="ARBA" id="ARBA00008422"/>
    </source>
</evidence>
<evidence type="ECO:0000256" key="7">
    <source>
        <dbReference type="ARBA" id="ARBA00022801"/>
    </source>
</evidence>
<dbReference type="Proteomes" id="UP000247409">
    <property type="component" value="Unassembled WGS sequence"/>
</dbReference>
<comment type="catalytic activity">
    <reaction evidence="13">
        <text>(2R)-2,3-bisphosphoglycerate + H2O = (2R)-2-phosphoglycerate + phosphate</text>
        <dbReference type="Rhea" id="RHEA:27381"/>
        <dbReference type="ChEBI" id="CHEBI:15377"/>
        <dbReference type="ChEBI" id="CHEBI:43474"/>
        <dbReference type="ChEBI" id="CHEBI:58248"/>
        <dbReference type="ChEBI" id="CHEBI:58289"/>
        <dbReference type="EC" id="3.1.3.80"/>
    </reaction>
    <physiologicalReaction direction="left-to-right" evidence="13">
        <dbReference type="Rhea" id="RHEA:27382"/>
    </physiologicalReaction>
</comment>
<dbReference type="GO" id="GO:0016020">
    <property type="term" value="C:membrane"/>
    <property type="evidence" value="ECO:0007669"/>
    <property type="project" value="UniProtKB-SubCell"/>
</dbReference>
<dbReference type="InterPro" id="IPR029033">
    <property type="entry name" value="His_PPase_superfam"/>
</dbReference>
<dbReference type="InterPro" id="IPR033379">
    <property type="entry name" value="Acid_Pase_AS"/>
</dbReference>
<comment type="caution">
    <text evidence="15">The sequence shown here is derived from an EMBL/GenBank/DDBJ whole genome shotgun (WGS) entry which is preliminary data.</text>
</comment>
<keyword evidence="7" id="KW-0378">Hydrolase</keyword>
<evidence type="ECO:0000256" key="6">
    <source>
        <dbReference type="ARBA" id="ARBA00022729"/>
    </source>
</evidence>
<dbReference type="GO" id="GO:0052745">
    <property type="term" value="F:inositol phosphate phosphatase activity"/>
    <property type="evidence" value="ECO:0007669"/>
    <property type="project" value="TreeGrafter"/>
</dbReference>
<keyword evidence="6" id="KW-0732">Signal</keyword>
<keyword evidence="16" id="KW-1185">Reference proteome</keyword>
<feature type="compositionally biased region" description="Low complexity" evidence="14">
    <location>
        <begin position="262"/>
        <end position="282"/>
    </location>
</feature>
<dbReference type="EC" id="3.1.3.80" evidence="3"/>
<dbReference type="PANTHER" id="PTHR20963:SF8">
    <property type="entry name" value="MULTIPLE INOSITOL POLYPHOSPHATE PHOSPHATASE 1"/>
    <property type="match status" value="1"/>
</dbReference>
<dbReference type="PROSITE" id="PS00616">
    <property type="entry name" value="HIS_ACID_PHOSPHAT_1"/>
    <property type="match status" value="1"/>
</dbReference>
<evidence type="ECO:0000256" key="13">
    <source>
        <dbReference type="ARBA" id="ARBA00043832"/>
    </source>
</evidence>
<comment type="catalytic activity">
    <reaction evidence="12">
        <text>1D-myo-inositol hexakisphosphate + H2O = 1D-myo-inositol 1,2,4,5,6-pentakisphosphate + phosphate</text>
        <dbReference type="Rhea" id="RHEA:16989"/>
        <dbReference type="ChEBI" id="CHEBI:15377"/>
        <dbReference type="ChEBI" id="CHEBI:43474"/>
        <dbReference type="ChEBI" id="CHEBI:57798"/>
        <dbReference type="ChEBI" id="CHEBI:58130"/>
        <dbReference type="EC" id="3.1.3.62"/>
    </reaction>
    <physiologicalReaction direction="left-to-right" evidence="12">
        <dbReference type="Rhea" id="RHEA:16990"/>
    </physiologicalReaction>
</comment>
<proteinExistence type="inferred from homology"/>
<reference evidence="15 16" key="1">
    <citation type="journal article" date="2018" name="Mol. Biol. Evol.">
        <title>Analysis of the draft genome of the red seaweed Gracilariopsis chorda provides insights into genome size evolution in Rhodophyta.</title>
        <authorList>
            <person name="Lee J."/>
            <person name="Yang E.C."/>
            <person name="Graf L."/>
            <person name="Yang J.H."/>
            <person name="Qiu H."/>
            <person name="Zel Zion U."/>
            <person name="Chan C.X."/>
            <person name="Stephens T.G."/>
            <person name="Weber A.P.M."/>
            <person name="Boo G.H."/>
            <person name="Boo S.M."/>
            <person name="Kim K.M."/>
            <person name="Shin Y."/>
            <person name="Jung M."/>
            <person name="Lee S.J."/>
            <person name="Yim H.S."/>
            <person name="Lee J.H."/>
            <person name="Bhattacharya D."/>
            <person name="Yoon H.S."/>
        </authorList>
    </citation>
    <scope>NUCLEOTIDE SEQUENCE [LARGE SCALE GENOMIC DNA]</scope>
    <source>
        <strain evidence="15 16">SKKU-2015</strain>
        <tissue evidence="15">Whole body</tissue>
    </source>
</reference>
<dbReference type="STRING" id="448386.A0A2V3IZN3"/>
<dbReference type="Pfam" id="PF00328">
    <property type="entry name" value="His_Phos_2"/>
    <property type="match status" value="1"/>
</dbReference>